<gene>
    <name evidence="2" type="ORF">EA795_08815</name>
</gene>
<feature type="transmembrane region" description="Helical" evidence="1">
    <location>
        <begin position="105"/>
        <end position="126"/>
    </location>
</feature>
<name>A0ABX9V857_9GAMM</name>
<evidence type="ECO:0000256" key="1">
    <source>
        <dbReference type="SAM" id="Phobius"/>
    </source>
</evidence>
<proteinExistence type="predicted"/>
<reference evidence="2 3" key="1">
    <citation type="submission" date="2018-10" db="EMBL/GenBank/DDBJ databases">
        <title>Pseudomonas sp. GL14 genome.</title>
        <authorList>
            <person name="Peng J."/>
            <person name="Liu Z.-P."/>
        </authorList>
    </citation>
    <scope>NUCLEOTIDE SEQUENCE [LARGE SCALE GENOMIC DNA]</scope>
    <source>
        <strain evidence="2 3">GL14</strain>
    </source>
</reference>
<keyword evidence="1" id="KW-0472">Membrane</keyword>
<feature type="transmembrane region" description="Helical" evidence="1">
    <location>
        <begin position="12"/>
        <end position="35"/>
    </location>
</feature>
<sequence length="132" mass="15097">MIDFYSWPPYIRIACLLAPFMIALPGVFMILFLAYRNLDTILTIFPNSVYVKRQKAMWGSRDPLSRFILTSSLAAVALWPDRHIRRGELDESEVRKLPPSIKRRMVIAWRLCAAGTAWLLLFGGVLKLSGVE</sequence>
<keyword evidence="3" id="KW-1185">Reference proteome</keyword>
<comment type="caution">
    <text evidence="2">The sequence shown here is derived from an EMBL/GenBank/DDBJ whole genome shotgun (WGS) entry which is preliminary data.</text>
</comment>
<keyword evidence="1" id="KW-1133">Transmembrane helix</keyword>
<dbReference type="RefSeq" id="WP_122076674.1">
    <property type="nucleotide sequence ID" value="NZ_DAMAYS010000021.1"/>
</dbReference>
<accession>A0ABX9V857</accession>
<keyword evidence="1" id="KW-0812">Transmembrane</keyword>
<dbReference type="Proteomes" id="UP000269134">
    <property type="component" value="Unassembled WGS sequence"/>
</dbReference>
<dbReference type="GeneID" id="84609134"/>
<organism evidence="2 3">
    <name type="scientific">Stutzerimonas nitrititolerans</name>
    <dbReference type="NCBI Taxonomy" id="2482751"/>
    <lineage>
        <taxon>Bacteria</taxon>
        <taxon>Pseudomonadati</taxon>
        <taxon>Pseudomonadota</taxon>
        <taxon>Gammaproteobacteria</taxon>
        <taxon>Pseudomonadales</taxon>
        <taxon>Pseudomonadaceae</taxon>
        <taxon>Stutzerimonas</taxon>
    </lineage>
</organism>
<dbReference type="EMBL" id="RFFL01000005">
    <property type="protein sequence ID" value="RMI01639.1"/>
    <property type="molecule type" value="Genomic_DNA"/>
</dbReference>
<evidence type="ECO:0000313" key="2">
    <source>
        <dbReference type="EMBL" id="RMI01639.1"/>
    </source>
</evidence>
<protein>
    <submittedName>
        <fullName evidence="2">Uncharacterized protein</fullName>
    </submittedName>
</protein>
<evidence type="ECO:0000313" key="3">
    <source>
        <dbReference type="Proteomes" id="UP000269134"/>
    </source>
</evidence>